<evidence type="ECO:0000256" key="5">
    <source>
        <dbReference type="ARBA" id="ARBA00022786"/>
    </source>
</evidence>
<dbReference type="SUPFAM" id="SSF54001">
    <property type="entry name" value="Cysteine proteinases"/>
    <property type="match status" value="1"/>
</dbReference>
<organism evidence="9 10">
    <name type="scientific">Conidiobolus coronatus (strain ATCC 28846 / CBS 209.66 / NRRL 28638)</name>
    <name type="common">Delacroixia coronata</name>
    <dbReference type="NCBI Taxonomy" id="796925"/>
    <lineage>
        <taxon>Eukaryota</taxon>
        <taxon>Fungi</taxon>
        <taxon>Fungi incertae sedis</taxon>
        <taxon>Zoopagomycota</taxon>
        <taxon>Entomophthoromycotina</taxon>
        <taxon>Entomophthoromycetes</taxon>
        <taxon>Entomophthorales</taxon>
        <taxon>Ancylistaceae</taxon>
        <taxon>Conidiobolus</taxon>
    </lineage>
</organism>
<keyword evidence="10" id="KW-1185">Reference proteome</keyword>
<sequence length="368" mass="41479">MPVSSAPSSHIGATGLRNLGNTCFMNSIIQCINGTSPLARHFLDGSYRKQINTVNYMGYKGVLAEEFASLIRSLWNNQSNAISPSSFRVLVGSLSSQFKNYDQQDSQEFLAFLLDGLHEDLNLVINRPTLPDIDDDYFESLPDQQASDLAWDRYTQLNNSIIVNLFQGQLRSRLQCQACFKTSTSYNTFMYLSLPIPKLGKFHKSVPLIDCLNSFVKEEVLDGDDAWICSRCKVPRKTIKQLSISRLPDILLIHLKRFSYEGPFRNKLDTMVDCPLTKLDLTKYVPPTSAKSSITDPNGKPLGHVYNLYAVSNHYGTLNGGHYTASVRNGYNGEWRYFDDSQISLINEKKVVTSAAYNLFYVRTNVNG</sequence>
<protein>
    <recommendedName>
        <fullName evidence="3">ubiquitinyl hydrolase 1</fullName>
        <ecNumber evidence="3">3.4.19.12</ecNumber>
    </recommendedName>
</protein>
<dbReference type="Gene3D" id="3.90.70.10">
    <property type="entry name" value="Cysteine proteinases"/>
    <property type="match status" value="1"/>
</dbReference>
<reference evidence="9 10" key="1">
    <citation type="journal article" date="2015" name="Genome Biol. Evol.">
        <title>Phylogenomic analyses indicate that early fungi evolved digesting cell walls of algal ancestors of land plants.</title>
        <authorList>
            <person name="Chang Y."/>
            <person name="Wang S."/>
            <person name="Sekimoto S."/>
            <person name="Aerts A.L."/>
            <person name="Choi C."/>
            <person name="Clum A."/>
            <person name="LaButti K.M."/>
            <person name="Lindquist E.A."/>
            <person name="Yee Ngan C."/>
            <person name="Ohm R.A."/>
            <person name="Salamov A.A."/>
            <person name="Grigoriev I.V."/>
            <person name="Spatafora J.W."/>
            <person name="Berbee M.L."/>
        </authorList>
    </citation>
    <scope>NUCLEOTIDE SEQUENCE [LARGE SCALE GENOMIC DNA]</scope>
    <source>
        <strain evidence="9 10">NRRL 28638</strain>
    </source>
</reference>
<dbReference type="EC" id="3.4.19.12" evidence="3"/>
<keyword evidence="4" id="KW-0645">Protease</keyword>
<evidence type="ECO:0000313" key="10">
    <source>
        <dbReference type="Proteomes" id="UP000070444"/>
    </source>
</evidence>
<feature type="domain" description="USP" evidence="8">
    <location>
        <begin position="14"/>
        <end position="364"/>
    </location>
</feature>
<dbReference type="PROSITE" id="PS50235">
    <property type="entry name" value="USP_3"/>
    <property type="match status" value="1"/>
</dbReference>
<dbReference type="InterPro" id="IPR050185">
    <property type="entry name" value="Ub_carboxyl-term_hydrolase"/>
</dbReference>
<keyword evidence="7" id="KW-0788">Thiol protease</keyword>
<dbReference type="PANTHER" id="PTHR21646">
    <property type="entry name" value="UBIQUITIN CARBOXYL-TERMINAL HYDROLASE"/>
    <property type="match status" value="1"/>
</dbReference>
<dbReference type="AlphaFoldDB" id="A0A137PDC5"/>
<dbReference type="CDD" id="cd02674">
    <property type="entry name" value="Peptidase_C19R"/>
    <property type="match status" value="1"/>
</dbReference>
<accession>A0A137PDC5</accession>
<evidence type="ECO:0000256" key="1">
    <source>
        <dbReference type="ARBA" id="ARBA00000707"/>
    </source>
</evidence>
<evidence type="ECO:0000256" key="4">
    <source>
        <dbReference type="ARBA" id="ARBA00022670"/>
    </source>
</evidence>
<dbReference type="GO" id="GO:0006508">
    <property type="term" value="P:proteolysis"/>
    <property type="evidence" value="ECO:0007669"/>
    <property type="project" value="UniProtKB-KW"/>
</dbReference>
<evidence type="ECO:0000256" key="3">
    <source>
        <dbReference type="ARBA" id="ARBA00012759"/>
    </source>
</evidence>
<dbReference type="STRING" id="796925.A0A137PDC5"/>
<dbReference type="InterPro" id="IPR038765">
    <property type="entry name" value="Papain-like_cys_pep_sf"/>
</dbReference>
<dbReference type="OrthoDB" id="292964at2759"/>
<dbReference type="OMA" id="EKSKRMW"/>
<dbReference type="Proteomes" id="UP000070444">
    <property type="component" value="Unassembled WGS sequence"/>
</dbReference>
<keyword evidence="5" id="KW-0833">Ubl conjugation pathway</keyword>
<proteinExistence type="inferred from homology"/>
<dbReference type="GO" id="GO:0004843">
    <property type="term" value="F:cysteine-type deubiquitinase activity"/>
    <property type="evidence" value="ECO:0007669"/>
    <property type="project" value="UniProtKB-EC"/>
</dbReference>
<gene>
    <name evidence="9" type="ORF">CONCODRAFT_36264</name>
</gene>
<dbReference type="InterPro" id="IPR018200">
    <property type="entry name" value="USP_CS"/>
</dbReference>
<evidence type="ECO:0000256" key="7">
    <source>
        <dbReference type="ARBA" id="ARBA00022807"/>
    </source>
</evidence>
<dbReference type="GO" id="GO:0016579">
    <property type="term" value="P:protein deubiquitination"/>
    <property type="evidence" value="ECO:0007669"/>
    <property type="project" value="InterPro"/>
</dbReference>
<dbReference type="PROSITE" id="PS00973">
    <property type="entry name" value="USP_2"/>
    <property type="match status" value="1"/>
</dbReference>
<keyword evidence="6 9" id="KW-0378">Hydrolase</keyword>
<name>A0A137PDC5_CONC2</name>
<dbReference type="Pfam" id="PF00443">
    <property type="entry name" value="UCH"/>
    <property type="match status" value="1"/>
</dbReference>
<dbReference type="InterPro" id="IPR028889">
    <property type="entry name" value="USP"/>
</dbReference>
<evidence type="ECO:0000256" key="2">
    <source>
        <dbReference type="ARBA" id="ARBA00009085"/>
    </source>
</evidence>
<comment type="similarity">
    <text evidence="2">Belongs to the peptidase C19 family.</text>
</comment>
<comment type="catalytic activity">
    <reaction evidence="1">
        <text>Thiol-dependent hydrolysis of ester, thioester, amide, peptide and isopeptide bonds formed by the C-terminal Gly of ubiquitin (a 76-residue protein attached to proteins as an intracellular targeting signal).</text>
        <dbReference type="EC" id="3.4.19.12"/>
    </reaction>
</comment>
<dbReference type="PANTHER" id="PTHR21646:SF95">
    <property type="entry name" value="UBIQUITIN CARBOXYL-TERMINAL HYDROLASE 4-RELATED"/>
    <property type="match status" value="1"/>
</dbReference>
<evidence type="ECO:0000256" key="6">
    <source>
        <dbReference type="ARBA" id="ARBA00022801"/>
    </source>
</evidence>
<dbReference type="EMBL" id="KQ964443">
    <property type="protein sequence ID" value="KXN72993.1"/>
    <property type="molecule type" value="Genomic_DNA"/>
</dbReference>
<evidence type="ECO:0000313" key="9">
    <source>
        <dbReference type="EMBL" id="KXN72993.1"/>
    </source>
</evidence>
<dbReference type="InterPro" id="IPR001394">
    <property type="entry name" value="Peptidase_C19_UCH"/>
</dbReference>
<dbReference type="PROSITE" id="PS00972">
    <property type="entry name" value="USP_1"/>
    <property type="match status" value="1"/>
</dbReference>
<evidence type="ECO:0000259" key="8">
    <source>
        <dbReference type="PROSITE" id="PS50235"/>
    </source>
</evidence>